<dbReference type="VEuPathDB" id="FungiDB:AMAG_20671"/>
<keyword evidence="2" id="KW-0863">Zinc-finger</keyword>
<evidence type="ECO:0000256" key="2">
    <source>
        <dbReference type="ARBA" id="ARBA00022771"/>
    </source>
</evidence>
<keyword evidence="3" id="KW-0862">Zinc</keyword>
<dbReference type="InterPro" id="IPR004181">
    <property type="entry name" value="Znf_MIZ"/>
</dbReference>
<protein>
    <recommendedName>
        <fullName evidence="4">SP-RING-type domain-containing protein</fullName>
    </recommendedName>
</protein>
<dbReference type="Proteomes" id="UP000054350">
    <property type="component" value="Unassembled WGS sequence"/>
</dbReference>
<reference evidence="5 6" key="1">
    <citation type="submission" date="2009-11" db="EMBL/GenBank/DDBJ databases">
        <title>Annotation of Allomyces macrogynus ATCC 38327.</title>
        <authorList>
            <consortium name="The Broad Institute Genome Sequencing Platform"/>
            <person name="Russ C."/>
            <person name="Cuomo C."/>
            <person name="Burger G."/>
            <person name="Gray M.W."/>
            <person name="Holland P.W.H."/>
            <person name="King N."/>
            <person name="Lang F.B.F."/>
            <person name="Roger A.J."/>
            <person name="Ruiz-Trillo I."/>
            <person name="Young S.K."/>
            <person name="Zeng Q."/>
            <person name="Gargeya S."/>
            <person name="Fitzgerald M."/>
            <person name="Haas B."/>
            <person name="Abouelleil A."/>
            <person name="Alvarado L."/>
            <person name="Arachchi H.M."/>
            <person name="Berlin A."/>
            <person name="Chapman S.B."/>
            <person name="Gearin G."/>
            <person name="Goldberg J."/>
            <person name="Griggs A."/>
            <person name="Gujja S."/>
            <person name="Hansen M."/>
            <person name="Heiman D."/>
            <person name="Howarth C."/>
            <person name="Larimer J."/>
            <person name="Lui A."/>
            <person name="MacDonald P.J.P."/>
            <person name="McCowen C."/>
            <person name="Montmayeur A."/>
            <person name="Murphy C."/>
            <person name="Neiman D."/>
            <person name="Pearson M."/>
            <person name="Priest M."/>
            <person name="Roberts A."/>
            <person name="Saif S."/>
            <person name="Shea T."/>
            <person name="Sisk P."/>
            <person name="Stolte C."/>
            <person name="Sykes S."/>
            <person name="Wortman J."/>
            <person name="Nusbaum C."/>
            <person name="Birren B."/>
        </authorList>
    </citation>
    <scope>NUCLEOTIDE SEQUENCE [LARGE SCALE GENOMIC DNA]</scope>
    <source>
        <strain evidence="5 6">ATCC 38327</strain>
    </source>
</reference>
<evidence type="ECO:0000313" key="6">
    <source>
        <dbReference type="Proteomes" id="UP000054350"/>
    </source>
</evidence>
<dbReference type="OrthoDB" id="28127at2759"/>
<evidence type="ECO:0000313" key="5">
    <source>
        <dbReference type="EMBL" id="KNE73099.1"/>
    </source>
</evidence>
<evidence type="ECO:0000256" key="3">
    <source>
        <dbReference type="ARBA" id="ARBA00022833"/>
    </source>
</evidence>
<evidence type="ECO:0000256" key="1">
    <source>
        <dbReference type="ARBA" id="ARBA00022723"/>
    </source>
</evidence>
<organism evidence="5 6">
    <name type="scientific">Allomyces macrogynus (strain ATCC 38327)</name>
    <name type="common">Allomyces javanicus var. macrogynus</name>
    <dbReference type="NCBI Taxonomy" id="578462"/>
    <lineage>
        <taxon>Eukaryota</taxon>
        <taxon>Fungi</taxon>
        <taxon>Fungi incertae sedis</taxon>
        <taxon>Blastocladiomycota</taxon>
        <taxon>Blastocladiomycetes</taxon>
        <taxon>Blastocladiales</taxon>
        <taxon>Blastocladiaceae</taxon>
        <taxon>Allomyces</taxon>
    </lineage>
</organism>
<feature type="domain" description="SP-RING-type" evidence="4">
    <location>
        <begin position="1"/>
        <end position="36"/>
    </location>
</feature>
<keyword evidence="6" id="KW-1185">Reference proteome</keyword>
<dbReference type="InterPro" id="IPR013083">
    <property type="entry name" value="Znf_RING/FYVE/PHD"/>
</dbReference>
<dbReference type="Pfam" id="PF02891">
    <property type="entry name" value="zf-MIZ"/>
    <property type="match status" value="1"/>
</dbReference>
<evidence type="ECO:0000259" key="4">
    <source>
        <dbReference type="Pfam" id="PF02891"/>
    </source>
</evidence>
<dbReference type="GO" id="GO:0008270">
    <property type="term" value="F:zinc ion binding"/>
    <property type="evidence" value="ECO:0007669"/>
    <property type="project" value="UniProtKB-KW"/>
</dbReference>
<reference evidence="6" key="2">
    <citation type="submission" date="2009-11" db="EMBL/GenBank/DDBJ databases">
        <title>The Genome Sequence of Allomyces macrogynus strain ATCC 38327.</title>
        <authorList>
            <consortium name="The Broad Institute Genome Sequencing Platform"/>
            <person name="Russ C."/>
            <person name="Cuomo C."/>
            <person name="Shea T."/>
            <person name="Young S.K."/>
            <person name="Zeng Q."/>
            <person name="Koehrsen M."/>
            <person name="Haas B."/>
            <person name="Borodovsky M."/>
            <person name="Guigo R."/>
            <person name="Alvarado L."/>
            <person name="Berlin A."/>
            <person name="Borenstein D."/>
            <person name="Chen Z."/>
            <person name="Engels R."/>
            <person name="Freedman E."/>
            <person name="Gellesch M."/>
            <person name="Goldberg J."/>
            <person name="Griggs A."/>
            <person name="Gujja S."/>
            <person name="Heiman D."/>
            <person name="Hepburn T."/>
            <person name="Howarth C."/>
            <person name="Jen D."/>
            <person name="Larson L."/>
            <person name="Lewis B."/>
            <person name="Mehta T."/>
            <person name="Park D."/>
            <person name="Pearson M."/>
            <person name="Roberts A."/>
            <person name="Saif S."/>
            <person name="Shenoy N."/>
            <person name="Sisk P."/>
            <person name="Stolte C."/>
            <person name="Sykes S."/>
            <person name="Walk T."/>
            <person name="White J."/>
            <person name="Yandava C."/>
            <person name="Burger G."/>
            <person name="Gray M.W."/>
            <person name="Holland P.W.H."/>
            <person name="King N."/>
            <person name="Lang F.B.F."/>
            <person name="Roger A.J."/>
            <person name="Ruiz-Trillo I."/>
            <person name="Lander E."/>
            <person name="Nusbaum C."/>
        </authorList>
    </citation>
    <scope>NUCLEOTIDE SEQUENCE [LARGE SCALE GENOMIC DNA]</scope>
    <source>
        <strain evidence="6">ATCC 38327</strain>
    </source>
</reference>
<accession>A0A0L0TEU1</accession>
<name>A0A0L0TEU1_ALLM3</name>
<proteinExistence type="predicted"/>
<dbReference type="Gene3D" id="3.30.40.10">
    <property type="entry name" value="Zinc/RING finger domain, C3HC4 (zinc finger)"/>
    <property type="match status" value="1"/>
</dbReference>
<dbReference type="AlphaFoldDB" id="A0A0L0TEU1"/>
<gene>
    <name evidence="5" type="ORF">AMAG_20671</name>
</gene>
<sequence length="182" mass="19255">MPARCRAAPHHDCFDAATFLSVNQETPTWSCPACTARLAAVSNRTIGDVPSVPESLRAHLDGVNLDLLVARNVLVSVVLDDHFAEMLRSTPAGVTTMTLDLVTGDWVAPSVEAERVVGVNAAVPSDDKIVMGEEVPSVSVSVEGTPTQLEARAAARRASRRSARAQERTASAATAVEVIDLK</sequence>
<dbReference type="EMBL" id="GG745388">
    <property type="protein sequence ID" value="KNE73099.1"/>
    <property type="molecule type" value="Genomic_DNA"/>
</dbReference>
<keyword evidence="1" id="KW-0479">Metal-binding</keyword>